<dbReference type="PANTHER" id="PTHR23308">
    <property type="entry name" value="NUCLEAR INHIBITOR OF PROTEIN PHOSPHATASE-1"/>
    <property type="match status" value="1"/>
</dbReference>
<dbReference type="InterPro" id="IPR050923">
    <property type="entry name" value="Cell_Proc_Reg/RNA_Proc"/>
</dbReference>
<keyword evidence="4" id="KW-1185">Reference proteome</keyword>
<dbReference type="CDD" id="cd00060">
    <property type="entry name" value="FHA"/>
    <property type="match status" value="1"/>
</dbReference>
<dbReference type="SUPFAM" id="SSF49879">
    <property type="entry name" value="SMAD/FHA domain"/>
    <property type="match status" value="1"/>
</dbReference>
<keyword evidence="1" id="KW-0472">Membrane</keyword>
<keyword evidence="1" id="KW-1133">Transmembrane helix</keyword>
<accession>A0A1M6H1A4</accession>
<dbReference type="PROSITE" id="PS50006">
    <property type="entry name" value="FHA_DOMAIN"/>
    <property type="match status" value="1"/>
</dbReference>
<keyword evidence="1" id="KW-0812">Transmembrane</keyword>
<dbReference type="Pfam" id="PF00498">
    <property type="entry name" value="FHA"/>
    <property type="match status" value="1"/>
</dbReference>
<sequence length="154" mass="17423">MAYGVKKMNFMKLMSFVFTIVFIVIIYFIIFYALKIMYKDVKTGGKRKSSDANYSELGLEVLNPGDNENLKRGSVVPIRGVISLGRKEDNTIVLTDQYISGYHAKIFIKNRDCILEDLDSTNGTLLNGSRIYGRVKLEEEDEITMGSLTFKVIG</sequence>
<gene>
    <name evidence="3" type="ORF">SAMN05444401_2329</name>
</gene>
<evidence type="ECO:0000313" key="3">
    <source>
        <dbReference type="EMBL" id="SHJ15932.1"/>
    </source>
</evidence>
<dbReference type="Gene3D" id="2.60.200.20">
    <property type="match status" value="1"/>
</dbReference>
<dbReference type="EMBL" id="FQZO01000003">
    <property type="protein sequence ID" value="SHJ15932.1"/>
    <property type="molecule type" value="Genomic_DNA"/>
</dbReference>
<name>A0A1M6H1A4_9CLOT</name>
<dbReference type="Proteomes" id="UP000184080">
    <property type="component" value="Unassembled WGS sequence"/>
</dbReference>
<dbReference type="STRING" id="1121298.SAMN05444401_2329"/>
<reference evidence="3 4" key="1">
    <citation type="submission" date="2016-11" db="EMBL/GenBank/DDBJ databases">
        <authorList>
            <person name="Jaros S."/>
            <person name="Januszkiewicz K."/>
            <person name="Wedrychowicz H."/>
        </authorList>
    </citation>
    <scope>NUCLEOTIDE SEQUENCE [LARGE SCALE GENOMIC DNA]</scope>
    <source>
        <strain evidence="3 4">DSM 21864</strain>
    </source>
</reference>
<feature type="domain" description="FHA" evidence="2">
    <location>
        <begin position="82"/>
        <end position="131"/>
    </location>
</feature>
<evidence type="ECO:0000313" key="4">
    <source>
        <dbReference type="Proteomes" id="UP000184080"/>
    </source>
</evidence>
<organism evidence="3 4">
    <name type="scientific">Clostridium amylolyticum</name>
    <dbReference type="NCBI Taxonomy" id="1121298"/>
    <lineage>
        <taxon>Bacteria</taxon>
        <taxon>Bacillati</taxon>
        <taxon>Bacillota</taxon>
        <taxon>Clostridia</taxon>
        <taxon>Eubacteriales</taxon>
        <taxon>Clostridiaceae</taxon>
        <taxon>Clostridium</taxon>
    </lineage>
</organism>
<dbReference type="InterPro" id="IPR008984">
    <property type="entry name" value="SMAD_FHA_dom_sf"/>
</dbReference>
<evidence type="ECO:0000259" key="2">
    <source>
        <dbReference type="PROSITE" id="PS50006"/>
    </source>
</evidence>
<proteinExistence type="predicted"/>
<protein>
    <submittedName>
        <fullName evidence="3">FHA domain-containing protein</fullName>
    </submittedName>
</protein>
<dbReference type="InterPro" id="IPR000253">
    <property type="entry name" value="FHA_dom"/>
</dbReference>
<dbReference type="AlphaFoldDB" id="A0A1M6H1A4"/>
<evidence type="ECO:0000256" key="1">
    <source>
        <dbReference type="SAM" id="Phobius"/>
    </source>
</evidence>
<feature type="transmembrane region" description="Helical" evidence="1">
    <location>
        <begin position="13"/>
        <end position="34"/>
    </location>
</feature>
<dbReference type="SMART" id="SM00240">
    <property type="entry name" value="FHA"/>
    <property type="match status" value="1"/>
</dbReference>